<evidence type="ECO:0000256" key="6">
    <source>
        <dbReference type="SAM" id="MobiDB-lite"/>
    </source>
</evidence>
<feature type="compositionally biased region" description="Pro residues" evidence="6">
    <location>
        <begin position="642"/>
        <end position="651"/>
    </location>
</feature>
<organism evidence="9 10">
    <name type="scientific">Apiospora marii</name>
    <dbReference type="NCBI Taxonomy" id="335849"/>
    <lineage>
        <taxon>Eukaryota</taxon>
        <taxon>Fungi</taxon>
        <taxon>Dikarya</taxon>
        <taxon>Ascomycota</taxon>
        <taxon>Pezizomycotina</taxon>
        <taxon>Sordariomycetes</taxon>
        <taxon>Xylariomycetidae</taxon>
        <taxon>Amphisphaeriales</taxon>
        <taxon>Apiosporaceae</taxon>
        <taxon>Apiospora</taxon>
    </lineage>
</organism>
<feature type="region of interest" description="Disordered" evidence="6">
    <location>
        <begin position="1"/>
        <end position="39"/>
    </location>
</feature>
<feature type="compositionally biased region" description="Polar residues" evidence="6">
    <location>
        <begin position="554"/>
        <end position="569"/>
    </location>
</feature>
<gene>
    <name evidence="9" type="ORF">PG991_014586</name>
</gene>
<feature type="compositionally biased region" description="Pro residues" evidence="6">
    <location>
        <begin position="673"/>
        <end position="688"/>
    </location>
</feature>
<feature type="transmembrane region" description="Helical" evidence="7">
    <location>
        <begin position="190"/>
        <end position="220"/>
    </location>
</feature>
<dbReference type="InterPro" id="IPR049326">
    <property type="entry name" value="Rhodopsin_dom_fungi"/>
</dbReference>
<dbReference type="EMBL" id="JAQQWI010000019">
    <property type="protein sequence ID" value="KAK7998911.1"/>
    <property type="molecule type" value="Genomic_DNA"/>
</dbReference>
<reference evidence="9 10" key="1">
    <citation type="submission" date="2023-01" db="EMBL/GenBank/DDBJ databases">
        <title>Analysis of 21 Apiospora genomes using comparative genomics revels a genus with tremendous synthesis potential of carbohydrate active enzymes and secondary metabolites.</title>
        <authorList>
            <person name="Sorensen T."/>
        </authorList>
    </citation>
    <scope>NUCLEOTIDE SEQUENCE [LARGE SCALE GENOMIC DNA]</scope>
    <source>
        <strain evidence="9 10">CBS 20057</strain>
    </source>
</reference>
<feature type="compositionally biased region" description="Low complexity" evidence="6">
    <location>
        <begin position="522"/>
        <end position="537"/>
    </location>
</feature>
<feature type="transmembrane region" description="Helical" evidence="7">
    <location>
        <begin position="75"/>
        <end position="96"/>
    </location>
</feature>
<feature type="compositionally biased region" description="Low complexity" evidence="6">
    <location>
        <begin position="348"/>
        <end position="379"/>
    </location>
</feature>
<feature type="region of interest" description="Disordered" evidence="6">
    <location>
        <begin position="475"/>
        <end position="717"/>
    </location>
</feature>
<comment type="subcellular location">
    <subcellularLocation>
        <location evidence="1">Membrane</location>
        <topology evidence="1">Multi-pass membrane protein</topology>
    </subcellularLocation>
</comment>
<evidence type="ECO:0000256" key="5">
    <source>
        <dbReference type="ARBA" id="ARBA00038359"/>
    </source>
</evidence>
<feature type="transmembrane region" description="Helical" evidence="7">
    <location>
        <begin position="154"/>
        <end position="178"/>
    </location>
</feature>
<feature type="region of interest" description="Disordered" evidence="6">
    <location>
        <begin position="341"/>
        <end position="379"/>
    </location>
</feature>
<evidence type="ECO:0000256" key="2">
    <source>
        <dbReference type="ARBA" id="ARBA00022692"/>
    </source>
</evidence>
<keyword evidence="3 7" id="KW-1133">Transmembrane helix</keyword>
<comment type="similarity">
    <text evidence="5">Belongs to the SAT4 family.</text>
</comment>
<feature type="region of interest" description="Disordered" evidence="6">
    <location>
        <begin position="411"/>
        <end position="448"/>
    </location>
</feature>
<proteinExistence type="inferred from homology"/>
<sequence>MSFQQVPPSVDPGSTGGSAGIPSGATGGGAGGGAGGGGGGGGAALGGGDGLPPPVAPMDPAMFAALPHGTSTGPIIAVSIICILVATTAVTLRVYTRQFLLNRVGPDDFMAVAALAAITALGAITIIHTNFGLGSHIYDIVATDPLLIMDFFKFFYLGVVVYNVSLIFVKLSLFLQYYRLVDQVPRYRPLFLCAGFVVMGWTVAMVFTMTFICVPVYAYWDKSVPHVCLSDPVMQLTNSVGNIVTDVMLLLLPMPVLWNLRLPPRQKWSVIAIFSLGFITCIVSLLRVIFVFDHGPSSDITFDGVTITGWTIAEVTTGLLASSLITLRPLMSKIAPAAWRTGKSSNATTTTNTNKNTNRNTTNKTNGDAENNNINIGNAEDNKAGAFLQSSNMDKGGLAENEPPIQMHPVLSQQQSQFPQQPQRPWQQQHQDDEVYSTNSTYRPDSAPSIETIESTGAASGSSSDVELMIQKPTTPATSSHDLQQQQQQQQKRQHRKTRSATITTAPEGWGPPPPAPPFYFSEQQEQQQYSQNPQQRRSQRQQEYQRHRQSRSATYFQNTDYDTNTIGSDQIGLGFSSASATPTPNDPLGSQRSGLQGGPAALRANPEHRRHASTKSADRIISLHPSYSGASNSNSSATNTSPPPPPPPKSPWAMAAARPPPPSIPRMMEGEPLPPLPMAAPNNPLPAAPRGGVPRPPPKPSHSHSQSSSSMRSDISYEVKVWSQKGAGGPYEGVDDRRF</sequence>
<evidence type="ECO:0000313" key="10">
    <source>
        <dbReference type="Proteomes" id="UP001396898"/>
    </source>
</evidence>
<feature type="transmembrane region" description="Helical" evidence="7">
    <location>
        <begin position="240"/>
        <end position="258"/>
    </location>
</feature>
<evidence type="ECO:0000313" key="9">
    <source>
        <dbReference type="EMBL" id="KAK7998911.1"/>
    </source>
</evidence>
<evidence type="ECO:0000256" key="7">
    <source>
        <dbReference type="SAM" id="Phobius"/>
    </source>
</evidence>
<evidence type="ECO:0000256" key="1">
    <source>
        <dbReference type="ARBA" id="ARBA00004141"/>
    </source>
</evidence>
<dbReference type="Pfam" id="PF20684">
    <property type="entry name" value="Fung_rhodopsin"/>
    <property type="match status" value="1"/>
</dbReference>
<name>A0ABR1R3Z0_9PEZI</name>
<feature type="compositionally biased region" description="Low complexity" evidence="6">
    <location>
        <begin position="626"/>
        <end position="641"/>
    </location>
</feature>
<evidence type="ECO:0000256" key="4">
    <source>
        <dbReference type="ARBA" id="ARBA00023136"/>
    </source>
</evidence>
<dbReference type="PANTHER" id="PTHR33048">
    <property type="entry name" value="PTH11-LIKE INTEGRAL MEMBRANE PROTEIN (AFU_ORTHOLOGUE AFUA_5G11245)"/>
    <property type="match status" value="1"/>
</dbReference>
<accession>A0ABR1R3Z0</accession>
<feature type="compositionally biased region" description="Low complexity" evidence="6">
    <location>
        <begin position="413"/>
        <end position="429"/>
    </location>
</feature>
<keyword evidence="2 7" id="KW-0812">Transmembrane</keyword>
<comment type="caution">
    <text evidence="9">The sequence shown here is derived from an EMBL/GenBank/DDBJ whole genome shotgun (WGS) entry which is preliminary data.</text>
</comment>
<feature type="compositionally biased region" description="Gly residues" evidence="6">
    <location>
        <begin position="14"/>
        <end position="39"/>
    </location>
</feature>
<keyword evidence="10" id="KW-1185">Reference proteome</keyword>
<dbReference type="InterPro" id="IPR052337">
    <property type="entry name" value="SAT4-like"/>
</dbReference>
<keyword evidence="4 7" id="KW-0472">Membrane</keyword>
<feature type="domain" description="Rhodopsin" evidence="8">
    <location>
        <begin position="92"/>
        <end position="333"/>
    </location>
</feature>
<evidence type="ECO:0000256" key="3">
    <source>
        <dbReference type="ARBA" id="ARBA00022989"/>
    </source>
</evidence>
<dbReference type="PANTHER" id="PTHR33048:SF47">
    <property type="entry name" value="INTEGRAL MEMBRANE PROTEIN-RELATED"/>
    <property type="match status" value="1"/>
</dbReference>
<feature type="transmembrane region" description="Helical" evidence="7">
    <location>
        <begin position="108"/>
        <end position="128"/>
    </location>
</feature>
<protein>
    <recommendedName>
        <fullName evidence="8">Rhodopsin domain-containing protein</fullName>
    </recommendedName>
</protein>
<dbReference type="Proteomes" id="UP001396898">
    <property type="component" value="Unassembled WGS sequence"/>
</dbReference>
<feature type="transmembrane region" description="Helical" evidence="7">
    <location>
        <begin position="270"/>
        <end position="292"/>
    </location>
</feature>
<evidence type="ECO:0000259" key="8">
    <source>
        <dbReference type="Pfam" id="PF20684"/>
    </source>
</evidence>
<feature type="compositionally biased region" description="Polar residues" evidence="6">
    <location>
        <begin position="577"/>
        <end position="595"/>
    </location>
</feature>
<feature type="compositionally biased region" description="Low complexity" evidence="6">
    <location>
        <begin position="704"/>
        <end position="714"/>
    </location>
</feature>